<accession>A0ABW3RRP9</accession>
<gene>
    <name evidence="2" type="ORF">ACFQ2C_17195</name>
</gene>
<feature type="signal peptide" evidence="1">
    <location>
        <begin position="1"/>
        <end position="25"/>
    </location>
</feature>
<dbReference type="RefSeq" id="WP_380898617.1">
    <property type="nucleotide sequence ID" value="NZ_JBHTKY010000037.1"/>
</dbReference>
<evidence type="ECO:0000313" key="2">
    <source>
        <dbReference type="EMBL" id="MFD1167337.1"/>
    </source>
</evidence>
<sequence length="273" mass="30765">MIKRPLYRFLLFSFLLILTSCEDLIDIDLNSANPKVVIVADINNEEKTHEILISKTVNFDDERPNDPVDDALVYIRLGNGRVYQFVSAGGGRYINTDIPMAMGETYNLVVQVDGEEYTSTTRMLAYIDIDSIGVTEENIFNEDFYFINLKFNDPEGEANYYRYSMSINNKPFKFNAVFSDKFNDGNEWTHQLGSDGSGNDIKPGDNLRIRRQIITKEVFNYWSEYASTNPGSAAPGNPTSNISNDALGYFSVSSVRDYTVEIAPKPADPESGN</sequence>
<dbReference type="PROSITE" id="PS51257">
    <property type="entry name" value="PROKAR_LIPOPROTEIN"/>
    <property type="match status" value="1"/>
</dbReference>
<organism evidence="2 3">
    <name type="scientific">Sphingobacterium daejeonense</name>
    <dbReference type="NCBI Taxonomy" id="371142"/>
    <lineage>
        <taxon>Bacteria</taxon>
        <taxon>Pseudomonadati</taxon>
        <taxon>Bacteroidota</taxon>
        <taxon>Sphingobacteriia</taxon>
        <taxon>Sphingobacteriales</taxon>
        <taxon>Sphingobacteriaceae</taxon>
        <taxon>Sphingobacterium</taxon>
    </lineage>
</organism>
<proteinExistence type="predicted"/>
<protein>
    <submittedName>
        <fullName evidence="2">DUF4249 domain-containing protein</fullName>
    </submittedName>
</protein>
<keyword evidence="1" id="KW-0732">Signal</keyword>
<comment type="caution">
    <text evidence="2">The sequence shown here is derived from an EMBL/GenBank/DDBJ whole genome shotgun (WGS) entry which is preliminary data.</text>
</comment>
<dbReference type="Proteomes" id="UP001597205">
    <property type="component" value="Unassembled WGS sequence"/>
</dbReference>
<evidence type="ECO:0000256" key="1">
    <source>
        <dbReference type="SAM" id="SignalP"/>
    </source>
</evidence>
<keyword evidence="3" id="KW-1185">Reference proteome</keyword>
<evidence type="ECO:0000313" key="3">
    <source>
        <dbReference type="Proteomes" id="UP001597205"/>
    </source>
</evidence>
<dbReference type="InterPro" id="IPR025345">
    <property type="entry name" value="DUF4249"/>
</dbReference>
<dbReference type="EMBL" id="JBHTKY010000037">
    <property type="protein sequence ID" value="MFD1167337.1"/>
    <property type="molecule type" value="Genomic_DNA"/>
</dbReference>
<feature type="chain" id="PRO_5045261178" evidence="1">
    <location>
        <begin position="26"/>
        <end position="273"/>
    </location>
</feature>
<name>A0ABW3RRP9_9SPHI</name>
<dbReference type="Pfam" id="PF14054">
    <property type="entry name" value="DUF4249"/>
    <property type="match status" value="1"/>
</dbReference>
<reference evidence="3" key="1">
    <citation type="journal article" date="2019" name="Int. J. Syst. Evol. Microbiol.">
        <title>The Global Catalogue of Microorganisms (GCM) 10K type strain sequencing project: providing services to taxonomists for standard genome sequencing and annotation.</title>
        <authorList>
            <consortium name="The Broad Institute Genomics Platform"/>
            <consortium name="The Broad Institute Genome Sequencing Center for Infectious Disease"/>
            <person name="Wu L."/>
            <person name="Ma J."/>
        </authorList>
    </citation>
    <scope>NUCLEOTIDE SEQUENCE [LARGE SCALE GENOMIC DNA]</scope>
    <source>
        <strain evidence="3">CCUG 52468</strain>
    </source>
</reference>